<gene>
    <name evidence="3" type="ORF">KIPB_003414</name>
</gene>
<keyword evidence="2" id="KW-1133">Transmembrane helix</keyword>
<proteinExistence type="predicted"/>
<keyword evidence="2" id="KW-0472">Membrane</keyword>
<protein>
    <submittedName>
        <fullName evidence="3">Uncharacterized protein</fullName>
    </submittedName>
</protein>
<keyword evidence="4" id="KW-1185">Reference proteome</keyword>
<comment type="caution">
    <text evidence="3">The sequence shown here is derived from an EMBL/GenBank/DDBJ whole genome shotgun (WGS) entry which is preliminary data.</text>
</comment>
<evidence type="ECO:0000313" key="4">
    <source>
        <dbReference type="Proteomes" id="UP000265618"/>
    </source>
</evidence>
<reference evidence="3 4" key="1">
    <citation type="journal article" date="2018" name="PLoS ONE">
        <title>The draft genome of Kipferlia bialata reveals reductive genome evolution in fornicate parasites.</title>
        <authorList>
            <person name="Tanifuji G."/>
            <person name="Takabayashi S."/>
            <person name="Kume K."/>
            <person name="Takagi M."/>
            <person name="Nakayama T."/>
            <person name="Kamikawa R."/>
            <person name="Inagaki Y."/>
            <person name="Hashimoto T."/>
        </authorList>
    </citation>
    <scope>NUCLEOTIDE SEQUENCE [LARGE SCALE GENOMIC DNA]</scope>
    <source>
        <strain evidence="3">NY0173</strain>
    </source>
</reference>
<evidence type="ECO:0000256" key="2">
    <source>
        <dbReference type="SAM" id="Phobius"/>
    </source>
</evidence>
<feature type="transmembrane region" description="Helical" evidence="2">
    <location>
        <begin position="29"/>
        <end position="47"/>
    </location>
</feature>
<evidence type="ECO:0000313" key="3">
    <source>
        <dbReference type="EMBL" id="GCA62419.1"/>
    </source>
</evidence>
<name>A0A391NVD2_9EUKA</name>
<feature type="region of interest" description="Disordered" evidence="1">
    <location>
        <begin position="1"/>
        <end position="27"/>
    </location>
</feature>
<accession>A0A391NVD2</accession>
<dbReference type="Proteomes" id="UP000265618">
    <property type="component" value="Unassembled WGS sequence"/>
</dbReference>
<evidence type="ECO:0000256" key="1">
    <source>
        <dbReference type="SAM" id="MobiDB-lite"/>
    </source>
</evidence>
<dbReference type="AlphaFoldDB" id="A0A391NVD2"/>
<sequence length="77" mass="9013">MEDNRHPDDNPEPEAEANAPEHQGPVKPIPWFVYVGTVVLFPFLMAYKARYNWKQKHLKHKIQDQREGEGPAAYLDR</sequence>
<feature type="compositionally biased region" description="Basic and acidic residues" evidence="1">
    <location>
        <begin position="61"/>
        <end position="77"/>
    </location>
</feature>
<feature type="region of interest" description="Disordered" evidence="1">
    <location>
        <begin position="58"/>
        <end position="77"/>
    </location>
</feature>
<organism evidence="3 4">
    <name type="scientific">Kipferlia bialata</name>
    <dbReference type="NCBI Taxonomy" id="797122"/>
    <lineage>
        <taxon>Eukaryota</taxon>
        <taxon>Metamonada</taxon>
        <taxon>Carpediemonas-like organisms</taxon>
        <taxon>Kipferlia</taxon>
    </lineage>
</organism>
<feature type="non-terminal residue" evidence="3">
    <location>
        <position position="77"/>
    </location>
</feature>
<keyword evidence="2" id="KW-0812">Transmembrane</keyword>
<dbReference type="EMBL" id="BDIP01000652">
    <property type="protein sequence ID" value="GCA62419.1"/>
    <property type="molecule type" value="Genomic_DNA"/>
</dbReference>